<dbReference type="PANTHER" id="PTHR22642:SF2">
    <property type="entry name" value="PROTEIN LONG AFTER FAR-RED 3"/>
    <property type="match status" value="1"/>
</dbReference>
<dbReference type="EMBL" id="CDGG01000001">
    <property type="protein sequence ID" value="CEI84012.1"/>
    <property type="molecule type" value="Genomic_DNA"/>
</dbReference>
<evidence type="ECO:0000313" key="3">
    <source>
        <dbReference type="Proteomes" id="UP000040453"/>
    </source>
</evidence>
<sequence>MIKIYTNGVIHTFQTSQPVIQAVVIKDGHFIDMGSNEQMLSFWSAKSDAVIDLGGKAATPGLTDTHLHLSMQAMKFIDLDVTGVTKKEVFLNKIKQRADTLDKGEWLLGAGWDENLFTDGGLPTKEELDAAAPHHPLFLTRICEHAAVVNSKALEEINYSSTLAVPESGEIVTDANGEPTGLILESAAVLFKAKIPDKSYQTWKKALRKTISTVSGYGVTSVHSNDPAYLGGLQQTYQLYQELLNEEKMGLRANLLIDYPFLEDLHTAGMYTGYGNNMLQIGAVKIFADGAFGRRTALLKEAYSDQPGQFGEAMLSQDTLYTIVKRAREMGMPVAVHTIGDQALENVLDTLDQFPASAYRDRLIHAQVINPDLVKRLATPDRIVDIQPRFLASDYPWVTERLGEARMPYAYAWKTLLDNGIICGGGSDAPVEPLNPLLGIHAAVTRKAPGETHSGWYPEQKLSMHEAFYLFTKYAAYTTNEEKLKGTISRGKLADMTVYSADPFQMKNADELVDTNIEMTIVDGNIVYRKG</sequence>
<dbReference type="CDD" id="cd01300">
    <property type="entry name" value="YtcJ_like"/>
    <property type="match status" value="1"/>
</dbReference>
<dbReference type="GO" id="GO:0016810">
    <property type="term" value="F:hydrolase activity, acting on carbon-nitrogen (but not peptide) bonds"/>
    <property type="evidence" value="ECO:0007669"/>
    <property type="project" value="InterPro"/>
</dbReference>
<name>A0A0A1MX78_9BACI</name>
<dbReference type="AlphaFoldDB" id="A0A0A1MX78"/>
<dbReference type="SUPFAM" id="SSF51556">
    <property type="entry name" value="Metallo-dependent hydrolases"/>
    <property type="match status" value="1"/>
</dbReference>
<accession>A0A0A1MX78</accession>
<evidence type="ECO:0000259" key="1">
    <source>
        <dbReference type="Pfam" id="PF07969"/>
    </source>
</evidence>
<dbReference type="STRING" id="545501.BN997_03945"/>
<dbReference type="InterPro" id="IPR033932">
    <property type="entry name" value="YtcJ-like"/>
</dbReference>
<gene>
    <name evidence="2" type="primary">nfdA_2</name>
    <name evidence="2" type="ORF">BN997_03945</name>
</gene>
<dbReference type="PANTHER" id="PTHR22642">
    <property type="entry name" value="IMIDAZOLONEPROPIONASE"/>
    <property type="match status" value="1"/>
</dbReference>
<keyword evidence="3" id="KW-1185">Reference proteome</keyword>
<feature type="domain" description="Amidohydrolase 3" evidence="1">
    <location>
        <begin position="50"/>
        <end position="528"/>
    </location>
</feature>
<organism evidence="2 3">
    <name type="scientific">Oceanobacillus oncorhynchi</name>
    <dbReference type="NCBI Taxonomy" id="545501"/>
    <lineage>
        <taxon>Bacteria</taxon>
        <taxon>Bacillati</taxon>
        <taxon>Bacillota</taxon>
        <taxon>Bacilli</taxon>
        <taxon>Bacillales</taxon>
        <taxon>Bacillaceae</taxon>
        <taxon>Oceanobacillus</taxon>
    </lineage>
</organism>
<dbReference type="InterPro" id="IPR032466">
    <property type="entry name" value="Metal_Hydrolase"/>
</dbReference>
<dbReference type="InterPro" id="IPR013108">
    <property type="entry name" value="Amidohydro_3"/>
</dbReference>
<dbReference type="RefSeq" id="WP_042534565.1">
    <property type="nucleotide sequence ID" value="NZ_CDGG01000001.1"/>
</dbReference>
<dbReference type="Gene3D" id="3.20.20.140">
    <property type="entry name" value="Metal-dependent hydrolases"/>
    <property type="match status" value="1"/>
</dbReference>
<dbReference type="Pfam" id="PF07969">
    <property type="entry name" value="Amidohydro_3"/>
    <property type="match status" value="1"/>
</dbReference>
<dbReference type="InterPro" id="IPR011059">
    <property type="entry name" value="Metal-dep_hydrolase_composite"/>
</dbReference>
<evidence type="ECO:0000313" key="2">
    <source>
        <dbReference type="EMBL" id="CEI84012.1"/>
    </source>
</evidence>
<protein>
    <submittedName>
        <fullName evidence="2">N-substituted formamide deformylase</fullName>
    </submittedName>
</protein>
<reference evidence="2 3" key="1">
    <citation type="submission" date="2014-11" db="EMBL/GenBank/DDBJ databases">
        <authorList>
            <person name="Urmite Genomes Urmite Genomes"/>
        </authorList>
    </citation>
    <scope>NUCLEOTIDE SEQUENCE [LARGE SCALE GENOMIC DNA]</scope>
    <source>
        <strain evidence="2 3">Oc5</strain>
    </source>
</reference>
<dbReference type="Gene3D" id="3.10.310.70">
    <property type="match status" value="1"/>
</dbReference>
<dbReference type="Proteomes" id="UP000040453">
    <property type="component" value="Unassembled WGS sequence"/>
</dbReference>
<proteinExistence type="predicted"/>
<dbReference type="Gene3D" id="2.30.40.10">
    <property type="entry name" value="Urease, subunit C, domain 1"/>
    <property type="match status" value="1"/>
</dbReference>
<dbReference type="OrthoDB" id="9767366at2"/>
<dbReference type="SUPFAM" id="SSF51338">
    <property type="entry name" value="Composite domain of metallo-dependent hydrolases"/>
    <property type="match status" value="1"/>
</dbReference>